<feature type="region of interest" description="Disordered" evidence="1">
    <location>
        <begin position="85"/>
        <end position="124"/>
    </location>
</feature>
<sequence length="124" mass="14011">MNDSKKNQTIQLRIGQKTPESTKEWVNNQSNPNDAAKRVLEHFIRIYGVGDIDSDEIQVKMAKDLLMAKGGLDLSPTNSVNTISNIKQQQNSNISEEKKDTSFEINAKSEPQQRQVVRRGEINV</sequence>
<evidence type="ECO:0000256" key="1">
    <source>
        <dbReference type="SAM" id="MobiDB-lite"/>
    </source>
</evidence>
<dbReference type="RefSeq" id="WP_280618132.1">
    <property type="nucleotide sequence ID" value="NZ_JAROYP010000014.1"/>
</dbReference>
<gene>
    <name evidence="2" type="ORF">P5X88_21035</name>
</gene>
<dbReference type="AlphaFoldDB" id="A0AAW6SYW0"/>
<proteinExistence type="predicted"/>
<dbReference type="Proteomes" id="UP001159179">
    <property type="component" value="Unassembled WGS sequence"/>
</dbReference>
<name>A0AAW6SYW0_9BACI</name>
<reference evidence="2" key="1">
    <citation type="submission" date="2023-03" db="EMBL/GenBank/DDBJ databases">
        <title>Bacterial isolates from washroom surfaces on a university campus.</title>
        <authorList>
            <person name="Holman D.B."/>
            <person name="Gzyl K.E."/>
            <person name="Taheri A.E."/>
        </authorList>
    </citation>
    <scope>NUCLEOTIDE SEQUENCE</scope>
    <source>
        <strain evidence="2">RD03</strain>
    </source>
</reference>
<accession>A0AAW6SYW0</accession>
<evidence type="ECO:0000313" key="3">
    <source>
        <dbReference type="Proteomes" id="UP001159179"/>
    </source>
</evidence>
<feature type="region of interest" description="Disordered" evidence="1">
    <location>
        <begin position="1"/>
        <end position="33"/>
    </location>
</feature>
<protein>
    <submittedName>
        <fullName evidence="2">Uncharacterized protein</fullName>
    </submittedName>
</protein>
<comment type="caution">
    <text evidence="2">The sequence shown here is derived from an EMBL/GenBank/DDBJ whole genome shotgun (WGS) entry which is preliminary data.</text>
</comment>
<feature type="compositionally biased region" description="Polar residues" evidence="1">
    <location>
        <begin position="24"/>
        <end position="33"/>
    </location>
</feature>
<organism evidence="2 3">
    <name type="scientific">Heyndrickxia oleronia</name>
    <dbReference type="NCBI Taxonomy" id="38875"/>
    <lineage>
        <taxon>Bacteria</taxon>
        <taxon>Bacillati</taxon>
        <taxon>Bacillota</taxon>
        <taxon>Bacilli</taxon>
        <taxon>Bacillales</taxon>
        <taxon>Bacillaceae</taxon>
        <taxon>Heyndrickxia</taxon>
    </lineage>
</organism>
<feature type="compositionally biased region" description="Polar residues" evidence="1">
    <location>
        <begin position="85"/>
        <end position="94"/>
    </location>
</feature>
<dbReference type="EMBL" id="JAROYP010000014">
    <property type="protein sequence ID" value="MDH5163423.1"/>
    <property type="molecule type" value="Genomic_DNA"/>
</dbReference>
<evidence type="ECO:0000313" key="2">
    <source>
        <dbReference type="EMBL" id="MDH5163423.1"/>
    </source>
</evidence>